<gene>
    <name evidence="2" type="ORF">FOPG_12121</name>
</gene>
<evidence type="ECO:0000313" key="2">
    <source>
        <dbReference type="EMBL" id="EXL72274.1"/>
    </source>
</evidence>
<feature type="region of interest" description="Disordered" evidence="1">
    <location>
        <begin position="79"/>
        <end position="119"/>
    </location>
</feature>
<reference evidence="2" key="1">
    <citation type="submission" date="2011-11" db="EMBL/GenBank/DDBJ databases">
        <title>The Genome Sequence of Fusarium oxysporum PHW808.</title>
        <authorList>
            <consortium name="The Broad Institute Genome Sequencing Platform"/>
            <person name="Ma L.-J."/>
            <person name="Gale L.R."/>
            <person name="Schwartz D.C."/>
            <person name="Zhou S."/>
            <person name="Corby-Kistler H."/>
            <person name="Young S.K."/>
            <person name="Zeng Q."/>
            <person name="Gargeya S."/>
            <person name="Fitzgerald M."/>
            <person name="Haas B."/>
            <person name="Abouelleil A."/>
            <person name="Alvarado L."/>
            <person name="Arachchi H.M."/>
            <person name="Berlin A."/>
            <person name="Brown A."/>
            <person name="Chapman S.B."/>
            <person name="Chen Z."/>
            <person name="Dunbar C."/>
            <person name="Freedman E."/>
            <person name="Gearin G."/>
            <person name="Goldberg J."/>
            <person name="Griggs A."/>
            <person name="Gujja S."/>
            <person name="Heiman D."/>
            <person name="Howarth C."/>
            <person name="Larson L."/>
            <person name="Lui A."/>
            <person name="MacDonald P.J.P."/>
            <person name="Montmayeur A."/>
            <person name="Murphy C."/>
            <person name="Neiman D."/>
            <person name="Pearson M."/>
            <person name="Priest M."/>
            <person name="Roberts A."/>
            <person name="Saif S."/>
            <person name="Shea T."/>
            <person name="Shenoy N."/>
            <person name="Sisk P."/>
            <person name="Stolte C."/>
            <person name="Sykes S."/>
            <person name="Wortman J."/>
            <person name="Nusbaum C."/>
            <person name="Birren B."/>
        </authorList>
    </citation>
    <scope>NUCLEOTIDE SEQUENCE [LARGE SCALE GENOMIC DNA]</scope>
    <source>
        <strain evidence="2">54008</strain>
    </source>
</reference>
<sequence length="154" mass="16568">MAPGSKTAGLAQVHRDLGQPTLTVTIRPGGRIISTRGFSRDVESAPDPAEVQRALLGRATRMNQWTFFNKKIEALKHQAADGSAPVTLVKETTSGRNRDPKPKKASSEDEPAAPIMASQEYQPQQVLTGKFMPMNEVVQTVAALPSSMDANGEV</sequence>
<dbReference type="OrthoDB" id="5096462at2759"/>
<accession>X0IGI2</accession>
<name>X0IGI2_FUSOX</name>
<feature type="compositionally biased region" description="Basic and acidic residues" evidence="1">
    <location>
        <begin position="96"/>
        <end position="107"/>
    </location>
</feature>
<dbReference type="Proteomes" id="UP000030676">
    <property type="component" value="Unassembled WGS sequence"/>
</dbReference>
<proteinExistence type="predicted"/>
<reference evidence="2" key="2">
    <citation type="submission" date="2012-05" db="EMBL/GenBank/DDBJ databases">
        <title>The Genome Annotation of Fusarium oxysporum PHW808.</title>
        <authorList>
            <consortium name="The Broad Institute Genomics Platform"/>
            <person name="Ma L.-J."/>
            <person name="Corby-Kistler H."/>
            <person name="Broz K."/>
            <person name="Gale L.R."/>
            <person name="Jonkers W."/>
            <person name="O'Donnell K."/>
            <person name="Ploetz R."/>
            <person name="Steinberg C."/>
            <person name="Schwartz D.C."/>
            <person name="VanEtten H."/>
            <person name="Zhou S."/>
            <person name="Young S.K."/>
            <person name="Zeng Q."/>
            <person name="Gargeya S."/>
            <person name="Fitzgerald M."/>
            <person name="Abouelleil A."/>
            <person name="Alvarado L."/>
            <person name="Chapman S.B."/>
            <person name="Gainer-Dewar J."/>
            <person name="Goldberg J."/>
            <person name="Griggs A."/>
            <person name="Gujja S."/>
            <person name="Hansen M."/>
            <person name="Howarth C."/>
            <person name="Imamovic A."/>
            <person name="Ireland A."/>
            <person name="Larimer J."/>
            <person name="McCowan C."/>
            <person name="Murphy C."/>
            <person name="Pearson M."/>
            <person name="Poon T.W."/>
            <person name="Priest M."/>
            <person name="Roberts A."/>
            <person name="Saif S."/>
            <person name="Shea T."/>
            <person name="Sykes S."/>
            <person name="Wortman J."/>
            <person name="Nusbaum C."/>
            <person name="Birren B."/>
        </authorList>
    </citation>
    <scope>NUCLEOTIDE SEQUENCE</scope>
    <source>
        <strain evidence="2">54008</strain>
    </source>
</reference>
<protein>
    <submittedName>
        <fullName evidence="2">Uncharacterized protein</fullName>
    </submittedName>
</protein>
<evidence type="ECO:0000256" key="1">
    <source>
        <dbReference type="SAM" id="MobiDB-lite"/>
    </source>
</evidence>
<dbReference type="EMBL" id="JH658884">
    <property type="protein sequence ID" value="EXL72274.1"/>
    <property type="molecule type" value="Genomic_DNA"/>
</dbReference>
<dbReference type="HOGENOM" id="CLU_1704305_0_0_1"/>
<organism evidence="2">
    <name type="scientific">Fusarium oxysporum f. sp. conglutinans race 2 54008</name>
    <dbReference type="NCBI Taxonomy" id="1089457"/>
    <lineage>
        <taxon>Eukaryota</taxon>
        <taxon>Fungi</taxon>
        <taxon>Dikarya</taxon>
        <taxon>Ascomycota</taxon>
        <taxon>Pezizomycotina</taxon>
        <taxon>Sordariomycetes</taxon>
        <taxon>Hypocreomycetidae</taxon>
        <taxon>Hypocreales</taxon>
        <taxon>Nectriaceae</taxon>
        <taxon>Fusarium</taxon>
        <taxon>Fusarium oxysporum species complex</taxon>
    </lineage>
</organism>
<dbReference type="AlphaFoldDB" id="X0IGI2"/>